<accession>A0A212JP96</accession>
<dbReference type="SUPFAM" id="SSF88946">
    <property type="entry name" value="Sigma2 domain of RNA polymerase sigma factors"/>
    <property type="match status" value="1"/>
</dbReference>
<comment type="similarity">
    <text evidence="1">Belongs to the sigma-70 factor family. ECF subfamily.</text>
</comment>
<evidence type="ECO:0000313" key="7">
    <source>
        <dbReference type="EMBL" id="SBW01263.1"/>
    </source>
</evidence>
<keyword evidence="3" id="KW-0731">Sigma factor</keyword>
<evidence type="ECO:0000256" key="5">
    <source>
        <dbReference type="ARBA" id="ARBA00023163"/>
    </source>
</evidence>
<dbReference type="GO" id="GO:0006352">
    <property type="term" value="P:DNA-templated transcription initiation"/>
    <property type="evidence" value="ECO:0007669"/>
    <property type="project" value="InterPro"/>
</dbReference>
<dbReference type="AlphaFoldDB" id="A0A212JP96"/>
<reference evidence="7" key="1">
    <citation type="submission" date="2016-04" db="EMBL/GenBank/DDBJ databases">
        <authorList>
            <person name="Evans L.H."/>
            <person name="Alamgir A."/>
            <person name="Owens N."/>
            <person name="Weber N.D."/>
            <person name="Virtaneva K."/>
            <person name="Barbian K."/>
            <person name="Babar A."/>
            <person name="Rosenke K."/>
        </authorList>
    </citation>
    <scope>NUCLEOTIDE SEQUENCE</scope>
    <source>
        <strain evidence="7">86</strain>
    </source>
</reference>
<dbReference type="Pfam" id="PF04542">
    <property type="entry name" value="Sigma70_r2"/>
    <property type="match status" value="1"/>
</dbReference>
<dbReference type="InterPro" id="IPR013325">
    <property type="entry name" value="RNA_pol_sigma_r2"/>
</dbReference>
<dbReference type="InterPro" id="IPR007627">
    <property type="entry name" value="RNA_pol_sigma70_r2"/>
</dbReference>
<evidence type="ECO:0000256" key="3">
    <source>
        <dbReference type="ARBA" id="ARBA00023082"/>
    </source>
</evidence>
<dbReference type="GO" id="GO:0016987">
    <property type="term" value="F:sigma factor activity"/>
    <property type="evidence" value="ECO:0007669"/>
    <property type="project" value="UniProtKB-KW"/>
</dbReference>
<dbReference type="InterPro" id="IPR013324">
    <property type="entry name" value="RNA_pol_sigma_r3/r4-like"/>
</dbReference>
<proteinExistence type="inferred from homology"/>
<dbReference type="InterPro" id="IPR039425">
    <property type="entry name" value="RNA_pol_sigma-70-like"/>
</dbReference>
<dbReference type="SUPFAM" id="SSF88659">
    <property type="entry name" value="Sigma3 and sigma4 domains of RNA polymerase sigma factors"/>
    <property type="match status" value="1"/>
</dbReference>
<evidence type="ECO:0000256" key="4">
    <source>
        <dbReference type="ARBA" id="ARBA00023125"/>
    </source>
</evidence>
<name>A0A212JP96_9FIRM</name>
<evidence type="ECO:0000259" key="6">
    <source>
        <dbReference type="Pfam" id="PF04542"/>
    </source>
</evidence>
<dbReference type="PANTHER" id="PTHR43133:SF8">
    <property type="entry name" value="RNA POLYMERASE SIGMA FACTOR HI_1459-RELATED"/>
    <property type="match status" value="1"/>
</dbReference>
<organism evidence="7">
    <name type="scientific">uncultured Eubacteriales bacterium</name>
    <dbReference type="NCBI Taxonomy" id="172733"/>
    <lineage>
        <taxon>Bacteria</taxon>
        <taxon>Bacillati</taxon>
        <taxon>Bacillota</taxon>
        <taxon>Clostridia</taxon>
        <taxon>Eubacteriales</taxon>
        <taxon>environmental samples</taxon>
    </lineage>
</organism>
<evidence type="ECO:0000256" key="1">
    <source>
        <dbReference type="ARBA" id="ARBA00010641"/>
    </source>
</evidence>
<protein>
    <submittedName>
        <fullName evidence="7">Sigma-70 family RNA polymerase sigma factor</fullName>
    </submittedName>
</protein>
<sequence length="174" mass="21022">MSPEEDRFLDNLFRQYAHELWRYAISYLKDSSRAEEIVQDTFQTASMRVKDLMEHESPERWLKKTAKNKILKSEEMRRRYMYRFLSLDTEIAIELTTPEDVVEQQIPDSPSPEEKLKRVLTEEELYLLRRITLEKATHKAVAQELEITVWGCQKRLQRIREKLYKVFPARKKKK</sequence>
<keyword evidence="4" id="KW-0238">DNA-binding</keyword>
<feature type="domain" description="RNA polymerase sigma-70 region 2" evidence="6">
    <location>
        <begin position="12"/>
        <end position="72"/>
    </location>
</feature>
<gene>
    <name evidence="7" type="ORF">KL86CLO1_11453</name>
</gene>
<evidence type="ECO:0000256" key="2">
    <source>
        <dbReference type="ARBA" id="ARBA00023015"/>
    </source>
</evidence>
<keyword evidence="5" id="KW-0804">Transcription</keyword>
<dbReference type="PANTHER" id="PTHR43133">
    <property type="entry name" value="RNA POLYMERASE ECF-TYPE SIGMA FACTO"/>
    <property type="match status" value="1"/>
</dbReference>
<dbReference type="Gene3D" id="1.10.1740.10">
    <property type="match status" value="1"/>
</dbReference>
<keyword evidence="2" id="KW-0805">Transcription regulation</keyword>
<dbReference type="GO" id="GO:0003677">
    <property type="term" value="F:DNA binding"/>
    <property type="evidence" value="ECO:0007669"/>
    <property type="project" value="UniProtKB-KW"/>
</dbReference>
<dbReference type="EMBL" id="FLUN01000001">
    <property type="protein sequence ID" value="SBW01263.1"/>
    <property type="molecule type" value="Genomic_DNA"/>
</dbReference>